<feature type="signal peptide" evidence="1">
    <location>
        <begin position="1"/>
        <end position="23"/>
    </location>
</feature>
<reference evidence="2 3" key="1">
    <citation type="submission" date="2023-02" db="EMBL/GenBank/DDBJ databases">
        <title>Population genomics of bacteria associated with diatom.</title>
        <authorList>
            <person name="Xie J."/>
            <person name="Wang H."/>
        </authorList>
    </citation>
    <scope>NUCLEOTIDE SEQUENCE [LARGE SCALE GENOMIC DNA]</scope>
    <source>
        <strain evidence="2 3">PT47_8</strain>
    </source>
</reference>
<sequence length="118" mass="12941">MPHLFRFISALGIALFLTTFANAETIAPREAAQNIGSYETVEGVVSQVSKSRGGTTFINFGGRFPNHVFYAVIFKKYAHKFQSLDGLVGKSVAISGTIDLYKGKPQIVLFSPDQIVQR</sequence>
<feature type="chain" id="PRO_5044864675" evidence="1">
    <location>
        <begin position="24"/>
        <end position="118"/>
    </location>
</feature>
<protein>
    <submittedName>
        <fullName evidence="2">Nucleotide-binding protein</fullName>
    </submittedName>
</protein>
<proteinExistence type="predicted"/>
<organism evidence="2 3">
    <name type="scientific">Phaeobacter gallaeciensis</name>
    <dbReference type="NCBI Taxonomy" id="60890"/>
    <lineage>
        <taxon>Bacteria</taxon>
        <taxon>Pseudomonadati</taxon>
        <taxon>Pseudomonadota</taxon>
        <taxon>Alphaproteobacteria</taxon>
        <taxon>Rhodobacterales</taxon>
        <taxon>Roseobacteraceae</taxon>
        <taxon>Phaeobacter</taxon>
    </lineage>
</organism>
<dbReference type="RefSeq" id="WP_274839597.1">
    <property type="nucleotide sequence ID" value="NZ_JARCJF010000003.1"/>
</dbReference>
<evidence type="ECO:0000313" key="3">
    <source>
        <dbReference type="Proteomes" id="UP001218364"/>
    </source>
</evidence>
<comment type="caution">
    <text evidence="2">The sequence shown here is derived from an EMBL/GenBank/DDBJ whole genome shotgun (WGS) entry which is preliminary data.</text>
</comment>
<dbReference type="CDD" id="cd03524">
    <property type="entry name" value="RPA2_OBF_family"/>
    <property type="match status" value="1"/>
</dbReference>
<name>A0ABD4X9J4_9RHOB</name>
<dbReference type="AlphaFoldDB" id="A0ABD4X9J4"/>
<gene>
    <name evidence="2" type="ORF">PXK24_09420</name>
</gene>
<accession>A0ABD4X9J4</accession>
<dbReference type="EMBL" id="JARCJK010000003">
    <property type="protein sequence ID" value="MDE4165912.1"/>
    <property type="molecule type" value="Genomic_DNA"/>
</dbReference>
<dbReference type="Proteomes" id="UP001218364">
    <property type="component" value="Unassembled WGS sequence"/>
</dbReference>
<evidence type="ECO:0000313" key="2">
    <source>
        <dbReference type="EMBL" id="MDE4165912.1"/>
    </source>
</evidence>
<evidence type="ECO:0000256" key="1">
    <source>
        <dbReference type="SAM" id="SignalP"/>
    </source>
</evidence>
<keyword evidence="1" id="KW-0732">Signal</keyword>